<reference evidence="8" key="1">
    <citation type="submission" date="2016-02" db="EMBL/GenBank/DDBJ databases">
        <title>Draft genome sequence of Microdochium bolleyi, a fungal endophyte of beachgrass.</title>
        <authorList>
            <consortium name="DOE Joint Genome Institute"/>
            <person name="David A.S."/>
            <person name="May G."/>
            <person name="Haridas S."/>
            <person name="Lim J."/>
            <person name="Wang M."/>
            <person name="Labutti K."/>
            <person name="Lipzen A."/>
            <person name="Barry K."/>
            <person name="Grigoriev I.V."/>
        </authorList>
    </citation>
    <scope>NUCLEOTIDE SEQUENCE [LARGE SCALE GENOMIC DNA]</scope>
    <source>
        <strain evidence="8">J235TASD1</strain>
    </source>
</reference>
<feature type="domain" description="C2H2-type" evidence="6">
    <location>
        <begin position="66"/>
        <end position="93"/>
    </location>
</feature>
<dbReference type="GO" id="GO:0005634">
    <property type="term" value="C:nucleus"/>
    <property type="evidence" value="ECO:0007669"/>
    <property type="project" value="TreeGrafter"/>
</dbReference>
<dbReference type="SMART" id="SM00355">
    <property type="entry name" value="ZnF_C2H2"/>
    <property type="match status" value="3"/>
</dbReference>
<dbReference type="Pfam" id="PF00096">
    <property type="entry name" value="zf-C2H2"/>
    <property type="match status" value="2"/>
</dbReference>
<accession>A0A136ILE3</accession>
<keyword evidence="4" id="KW-0862">Zinc</keyword>
<protein>
    <recommendedName>
        <fullName evidence="6">C2H2-type domain-containing protein</fullName>
    </recommendedName>
</protein>
<dbReference type="Gene3D" id="3.30.160.60">
    <property type="entry name" value="Classic Zinc Finger"/>
    <property type="match status" value="2"/>
</dbReference>
<dbReference type="STRING" id="196109.A0A136ILE3"/>
<dbReference type="PANTHER" id="PTHR24409">
    <property type="entry name" value="ZINC FINGER PROTEIN 142"/>
    <property type="match status" value="1"/>
</dbReference>
<dbReference type="InParanoid" id="A0A136ILE3"/>
<dbReference type="Proteomes" id="UP000070501">
    <property type="component" value="Unassembled WGS sequence"/>
</dbReference>
<evidence type="ECO:0000259" key="6">
    <source>
        <dbReference type="PROSITE" id="PS50157"/>
    </source>
</evidence>
<keyword evidence="8" id="KW-1185">Reference proteome</keyword>
<sequence>MLPCSPRPVQQFGSPVMTDVGMPHTVTPDLDASSPTNVTHHNIRLYRSVQPRTMTGASSPIVPATFQCSTCREGFRTKTMLTRHIRIHTKPMKCPKPGCPVGADWTKNIQRHVWVAHVNWAKKTGFPPLRIKCDKCDKSFARQDGLVKHRKSACRR</sequence>
<evidence type="ECO:0000313" key="8">
    <source>
        <dbReference type="Proteomes" id="UP000070501"/>
    </source>
</evidence>
<proteinExistence type="predicted"/>
<gene>
    <name evidence="7" type="ORF">Micbo1qcDRAFT_48270</name>
</gene>
<dbReference type="OrthoDB" id="4062651at2759"/>
<dbReference type="PROSITE" id="PS50157">
    <property type="entry name" value="ZINC_FINGER_C2H2_2"/>
    <property type="match status" value="2"/>
</dbReference>
<dbReference type="GO" id="GO:0008270">
    <property type="term" value="F:zinc ion binding"/>
    <property type="evidence" value="ECO:0007669"/>
    <property type="project" value="UniProtKB-KW"/>
</dbReference>
<keyword evidence="3 5" id="KW-0863">Zinc-finger</keyword>
<feature type="domain" description="C2H2-type" evidence="6">
    <location>
        <begin position="131"/>
        <end position="156"/>
    </location>
</feature>
<dbReference type="GO" id="GO:0000977">
    <property type="term" value="F:RNA polymerase II transcription regulatory region sequence-specific DNA binding"/>
    <property type="evidence" value="ECO:0007669"/>
    <property type="project" value="TreeGrafter"/>
</dbReference>
<organism evidence="7 8">
    <name type="scientific">Microdochium bolleyi</name>
    <dbReference type="NCBI Taxonomy" id="196109"/>
    <lineage>
        <taxon>Eukaryota</taxon>
        <taxon>Fungi</taxon>
        <taxon>Dikarya</taxon>
        <taxon>Ascomycota</taxon>
        <taxon>Pezizomycotina</taxon>
        <taxon>Sordariomycetes</taxon>
        <taxon>Xylariomycetidae</taxon>
        <taxon>Xylariales</taxon>
        <taxon>Microdochiaceae</taxon>
        <taxon>Microdochium</taxon>
    </lineage>
</organism>
<evidence type="ECO:0000256" key="2">
    <source>
        <dbReference type="ARBA" id="ARBA00022737"/>
    </source>
</evidence>
<dbReference type="SUPFAM" id="SSF57667">
    <property type="entry name" value="beta-beta-alpha zinc fingers"/>
    <property type="match status" value="1"/>
</dbReference>
<dbReference type="GO" id="GO:0000981">
    <property type="term" value="F:DNA-binding transcription factor activity, RNA polymerase II-specific"/>
    <property type="evidence" value="ECO:0007669"/>
    <property type="project" value="TreeGrafter"/>
</dbReference>
<evidence type="ECO:0000256" key="1">
    <source>
        <dbReference type="ARBA" id="ARBA00022723"/>
    </source>
</evidence>
<dbReference type="PROSITE" id="PS00028">
    <property type="entry name" value="ZINC_FINGER_C2H2_1"/>
    <property type="match status" value="1"/>
</dbReference>
<dbReference type="PANTHER" id="PTHR24409:SF295">
    <property type="entry name" value="AZ2-RELATED"/>
    <property type="match status" value="1"/>
</dbReference>
<evidence type="ECO:0000256" key="5">
    <source>
        <dbReference type="PROSITE-ProRule" id="PRU00042"/>
    </source>
</evidence>
<dbReference type="EMBL" id="KQ964278">
    <property type="protein sequence ID" value="KXJ85598.1"/>
    <property type="molecule type" value="Genomic_DNA"/>
</dbReference>
<evidence type="ECO:0000256" key="3">
    <source>
        <dbReference type="ARBA" id="ARBA00022771"/>
    </source>
</evidence>
<dbReference type="InterPro" id="IPR013087">
    <property type="entry name" value="Znf_C2H2_type"/>
</dbReference>
<name>A0A136ILE3_9PEZI</name>
<keyword evidence="2" id="KW-0677">Repeat</keyword>
<evidence type="ECO:0000313" key="7">
    <source>
        <dbReference type="EMBL" id="KXJ85598.1"/>
    </source>
</evidence>
<evidence type="ECO:0000256" key="4">
    <source>
        <dbReference type="ARBA" id="ARBA00022833"/>
    </source>
</evidence>
<keyword evidence="1" id="KW-0479">Metal-binding</keyword>
<dbReference type="AlphaFoldDB" id="A0A136ILE3"/>
<dbReference type="InterPro" id="IPR036236">
    <property type="entry name" value="Znf_C2H2_sf"/>
</dbReference>